<dbReference type="GO" id="GO:0046872">
    <property type="term" value="F:metal ion binding"/>
    <property type="evidence" value="ECO:0007669"/>
    <property type="project" value="UniProtKB-KW"/>
</dbReference>
<dbReference type="EMBL" id="RYFI01000042">
    <property type="protein sequence ID" value="RXF66963.1"/>
    <property type="molecule type" value="Genomic_DNA"/>
</dbReference>
<keyword evidence="2 6" id="KW-0812">Transmembrane</keyword>
<dbReference type="InterPro" id="IPR004254">
    <property type="entry name" value="AdipoR/HlyIII-related"/>
</dbReference>
<dbReference type="Pfam" id="PF03006">
    <property type="entry name" value="HlyIII"/>
    <property type="match status" value="1"/>
</dbReference>
<accession>A0A4Q0M2M2</accession>
<feature type="transmembrane region" description="Helical" evidence="6">
    <location>
        <begin position="192"/>
        <end position="215"/>
    </location>
</feature>
<evidence type="ECO:0000256" key="6">
    <source>
        <dbReference type="SAM" id="Phobius"/>
    </source>
</evidence>
<evidence type="ECO:0000256" key="3">
    <source>
        <dbReference type="ARBA" id="ARBA00022989"/>
    </source>
</evidence>
<evidence type="ECO:0000313" key="8">
    <source>
        <dbReference type="Proteomes" id="UP000289708"/>
    </source>
</evidence>
<feature type="transmembrane region" description="Helical" evidence="6">
    <location>
        <begin position="159"/>
        <end position="180"/>
    </location>
</feature>
<proteinExistence type="predicted"/>
<feature type="transmembrane region" description="Helical" evidence="6">
    <location>
        <begin position="104"/>
        <end position="123"/>
    </location>
</feature>
<feature type="binding site" evidence="5">
    <location>
        <position position="191"/>
    </location>
    <ligand>
        <name>Zn(2+)</name>
        <dbReference type="ChEBI" id="CHEBI:29105"/>
    </ligand>
</feature>
<dbReference type="PANTHER" id="PTHR20855:SF3">
    <property type="entry name" value="LD03007P"/>
    <property type="match status" value="1"/>
</dbReference>
<comment type="caution">
    <text evidence="7">The sequence shown here is derived from an EMBL/GenBank/DDBJ whole genome shotgun (WGS) entry which is preliminary data.</text>
</comment>
<dbReference type="GO" id="GO:0016020">
    <property type="term" value="C:membrane"/>
    <property type="evidence" value="ECO:0007669"/>
    <property type="project" value="UniProtKB-SubCell"/>
</dbReference>
<sequence length="217" mass="23608">MRGRFVYDRAELWADGVIHASGIVLALVGVVALVTFFAPASSSDLVPISVYCVGLLSVLVVSAAYNMWPVSPVKWWLRRCDHSAIFVLIAGTYTPFLARMSDGMAAQGMSALLWTAALAGILLKITRPGRYDRVTIGLYLAMGWSCVIIWDRVMMLPAATLWLLVAGGIFYTGGVVFHLWHRLRFHNAIWHACVLVATAFHYAAVVSLVAAPGVVSA</sequence>
<dbReference type="RefSeq" id="WP_128779580.1">
    <property type="nucleotide sequence ID" value="NZ_RYFI01000042.1"/>
</dbReference>
<protein>
    <submittedName>
        <fullName evidence="7">Hemolysin III family protein</fullName>
    </submittedName>
</protein>
<dbReference type="AlphaFoldDB" id="A0A4Q0M2M2"/>
<dbReference type="Proteomes" id="UP000289708">
    <property type="component" value="Unassembled WGS sequence"/>
</dbReference>
<dbReference type="OrthoDB" id="9813689at2"/>
<feature type="transmembrane region" description="Helical" evidence="6">
    <location>
        <begin position="80"/>
        <end position="98"/>
    </location>
</feature>
<evidence type="ECO:0000313" key="7">
    <source>
        <dbReference type="EMBL" id="RXF66963.1"/>
    </source>
</evidence>
<organism evidence="7 8">
    <name type="scientific">Hansschlegelia zhihuaiae</name>
    <dbReference type="NCBI Taxonomy" id="405005"/>
    <lineage>
        <taxon>Bacteria</taxon>
        <taxon>Pseudomonadati</taxon>
        <taxon>Pseudomonadota</taxon>
        <taxon>Alphaproteobacteria</taxon>
        <taxon>Hyphomicrobiales</taxon>
        <taxon>Methylopilaceae</taxon>
        <taxon>Hansschlegelia</taxon>
    </lineage>
</organism>
<keyword evidence="8" id="KW-1185">Reference proteome</keyword>
<feature type="transmembrane region" description="Helical" evidence="6">
    <location>
        <begin position="12"/>
        <end position="36"/>
    </location>
</feature>
<gene>
    <name evidence="7" type="ORF">EK403_21935</name>
</gene>
<dbReference type="PANTHER" id="PTHR20855">
    <property type="entry name" value="ADIPOR/PROGESTIN RECEPTOR-RELATED"/>
    <property type="match status" value="1"/>
</dbReference>
<feature type="transmembrane region" description="Helical" evidence="6">
    <location>
        <begin position="135"/>
        <end position="153"/>
    </location>
</feature>
<evidence type="ECO:0000256" key="5">
    <source>
        <dbReference type="PIRSR" id="PIRSR604254-1"/>
    </source>
</evidence>
<keyword evidence="5" id="KW-0479">Metal-binding</keyword>
<feature type="transmembrane region" description="Helical" evidence="6">
    <location>
        <begin position="48"/>
        <end position="68"/>
    </location>
</feature>
<evidence type="ECO:0000256" key="2">
    <source>
        <dbReference type="ARBA" id="ARBA00022692"/>
    </source>
</evidence>
<keyword evidence="4 6" id="KW-0472">Membrane</keyword>
<keyword evidence="5" id="KW-0862">Zinc</keyword>
<evidence type="ECO:0000256" key="1">
    <source>
        <dbReference type="ARBA" id="ARBA00004141"/>
    </source>
</evidence>
<keyword evidence="3 6" id="KW-1133">Transmembrane helix</keyword>
<comment type="subcellular location">
    <subcellularLocation>
        <location evidence="1">Membrane</location>
        <topology evidence="1">Multi-pass membrane protein</topology>
    </subcellularLocation>
</comment>
<reference evidence="7 8" key="1">
    <citation type="submission" date="2018-12" db="EMBL/GenBank/DDBJ databases">
        <title>bacterium Hansschlegelia zhihuaiae S113.</title>
        <authorList>
            <person name="He J."/>
        </authorList>
    </citation>
    <scope>NUCLEOTIDE SEQUENCE [LARGE SCALE GENOMIC DNA]</scope>
    <source>
        <strain evidence="7 8">S 113</strain>
    </source>
</reference>
<evidence type="ECO:0000256" key="4">
    <source>
        <dbReference type="ARBA" id="ARBA00023136"/>
    </source>
</evidence>
<name>A0A4Q0M2M2_9HYPH</name>